<feature type="domain" description="Peptidase M24" evidence="1">
    <location>
        <begin position="163"/>
        <end position="360"/>
    </location>
</feature>
<keyword evidence="4" id="KW-1185">Reference proteome</keyword>
<evidence type="ECO:0000313" key="3">
    <source>
        <dbReference type="EMBL" id="NGN45139.1"/>
    </source>
</evidence>
<accession>A0A7C9RCK8</accession>
<dbReference type="InterPro" id="IPR029149">
    <property type="entry name" value="Creatin/AminoP/Spt16_N"/>
</dbReference>
<dbReference type="PANTHER" id="PTHR46112">
    <property type="entry name" value="AMINOPEPTIDASE"/>
    <property type="match status" value="1"/>
</dbReference>
<keyword evidence="3" id="KW-0031">Aminopeptidase</keyword>
<dbReference type="EMBL" id="JAAKZG010000027">
    <property type="protein sequence ID" value="NGN45139.1"/>
    <property type="molecule type" value="Genomic_DNA"/>
</dbReference>
<evidence type="ECO:0000313" key="4">
    <source>
        <dbReference type="Proteomes" id="UP000481252"/>
    </source>
</evidence>
<dbReference type="GO" id="GO:0004177">
    <property type="term" value="F:aminopeptidase activity"/>
    <property type="evidence" value="ECO:0007669"/>
    <property type="project" value="UniProtKB-KW"/>
</dbReference>
<dbReference type="InterPro" id="IPR000994">
    <property type="entry name" value="Pept_M24"/>
</dbReference>
<dbReference type="PANTHER" id="PTHR46112:SF2">
    <property type="entry name" value="XAA-PRO AMINOPEPTIDASE P-RELATED"/>
    <property type="match status" value="1"/>
</dbReference>
<gene>
    <name evidence="3" type="ORF">G6N74_29225</name>
</gene>
<protein>
    <submittedName>
        <fullName evidence="3">Aminopeptidase P family protein</fullName>
    </submittedName>
</protein>
<name>A0A7C9RCK8_9HYPH</name>
<reference evidence="3 4" key="1">
    <citation type="submission" date="2020-02" db="EMBL/GenBank/DDBJ databases">
        <title>Genome sequence of the type strain CGMCC 1.15528 of Mesorhizobium zhangyense.</title>
        <authorList>
            <person name="Gao J."/>
            <person name="Sun J."/>
        </authorList>
    </citation>
    <scope>NUCLEOTIDE SEQUENCE [LARGE SCALE GENOMIC DNA]</scope>
    <source>
        <strain evidence="3 4">CGMCC 1.15528</strain>
    </source>
</reference>
<dbReference type="Gene3D" id="3.90.230.10">
    <property type="entry name" value="Creatinase/methionine aminopeptidase superfamily"/>
    <property type="match status" value="1"/>
</dbReference>
<dbReference type="Proteomes" id="UP000481252">
    <property type="component" value="Unassembled WGS sequence"/>
</dbReference>
<evidence type="ECO:0000259" key="1">
    <source>
        <dbReference type="Pfam" id="PF00557"/>
    </source>
</evidence>
<dbReference type="InterPro" id="IPR036005">
    <property type="entry name" value="Creatinase/aminopeptidase-like"/>
</dbReference>
<evidence type="ECO:0000259" key="2">
    <source>
        <dbReference type="Pfam" id="PF01321"/>
    </source>
</evidence>
<dbReference type="SUPFAM" id="SSF55920">
    <property type="entry name" value="Creatinase/aminopeptidase"/>
    <property type="match status" value="1"/>
</dbReference>
<dbReference type="Pfam" id="PF01321">
    <property type="entry name" value="Creatinase_N"/>
    <property type="match status" value="1"/>
</dbReference>
<dbReference type="AlphaFoldDB" id="A0A7C9RCK8"/>
<comment type="caution">
    <text evidence="3">The sequence shown here is derived from an EMBL/GenBank/DDBJ whole genome shotgun (WGS) entry which is preliminary data.</text>
</comment>
<dbReference type="Pfam" id="PF00557">
    <property type="entry name" value="Peptidase_M24"/>
    <property type="match status" value="1"/>
</dbReference>
<dbReference type="Gene3D" id="3.40.350.10">
    <property type="entry name" value="Creatinase/prolidase N-terminal domain"/>
    <property type="match status" value="1"/>
</dbReference>
<organism evidence="3 4">
    <name type="scientific">Mesorhizobium zhangyense</name>
    <dbReference type="NCBI Taxonomy" id="1776730"/>
    <lineage>
        <taxon>Bacteria</taxon>
        <taxon>Pseudomonadati</taxon>
        <taxon>Pseudomonadota</taxon>
        <taxon>Alphaproteobacteria</taxon>
        <taxon>Hyphomicrobiales</taxon>
        <taxon>Phyllobacteriaceae</taxon>
        <taxon>Mesorhizobium</taxon>
    </lineage>
</organism>
<dbReference type="InterPro" id="IPR000587">
    <property type="entry name" value="Creatinase_N"/>
</dbReference>
<feature type="domain" description="Creatinase N-terminal" evidence="2">
    <location>
        <begin position="17"/>
        <end position="156"/>
    </location>
</feature>
<proteinExistence type="predicted"/>
<sequence length="388" mass="43203">MTDLPRLHFSRAEYAARLDKAKQAIRKSRYDAVLLFKSEDMYWLTGLDTDGYYVFHTMLVTADGGVTYLGRQADYNNVLYSSIIGDHRTFDELAGSSRGAAIKTLLSDRGLAGKRVGIQYNTMGHRADLYVEIVSSLTDFCTFDDASAMIDRWRLVKSEAEIEKMRQSANIVHLMTDAAIRETRAGVFEGKIFSALAQAIYENDGDPCALRYPIGCGPASKLGRYTSGRNYVADTDQFMFEIGCGYRHYHTAVYFHVLTGDVPKQRLSDLLKKVEEAREAGMAQMRPGNTVGAIHTAISDTYRKYGLDAYLRKSYGYQMGICYPPTWVAAPMVISGSEEVIEENMTIFIHPSLTDTESGLRVSSGETARVLKNGVEKLTSAPAELILN</sequence>
<dbReference type="InterPro" id="IPR050659">
    <property type="entry name" value="Peptidase_M24B"/>
</dbReference>
<dbReference type="RefSeq" id="WP_165121514.1">
    <property type="nucleotide sequence ID" value="NZ_JAAKZG010000027.1"/>
</dbReference>
<keyword evidence="3" id="KW-0378">Hydrolase</keyword>
<dbReference type="CDD" id="cd01066">
    <property type="entry name" value="APP_MetAP"/>
    <property type="match status" value="1"/>
</dbReference>
<keyword evidence="3" id="KW-0645">Protease</keyword>
<dbReference type="SUPFAM" id="SSF53092">
    <property type="entry name" value="Creatinase/prolidase N-terminal domain"/>
    <property type="match status" value="1"/>
</dbReference>